<keyword evidence="1" id="KW-0732">Signal</keyword>
<evidence type="ECO:0000313" key="2">
    <source>
        <dbReference type="EMBL" id="PHT70120.1"/>
    </source>
</evidence>
<dbReference type="Gramene" id="PHT70120">
    <property type="protein sequence ID" value="PHT70120"/>
    <property type="gene ID" value="T459_25224"/>
</dbReference>
<dbReference type="AlphaFoldDB" id="A0A2G2YK54"/>
<evidence type="ECO:0000313" key="3">
    <source>
        <dbReference type="Proteomes" id="UP000222542"/>
    </source>
</evidence>
<sequence length="135" mass="15174">MKAWAGILTKIAGLTADCVSSIQDDVEVILNYMSEMGADISPLHNLLGSFFDLVTSYDQARSTLVDKATTIEESESYLKAIEHLDLLSRERDEKFEEVSIGCKSLEKVRKKVKKLRDRRDVGNQEARGGIQNFSF</sequence>
<keyword evidence="3" id="KW-1185">Reference proteome</keyword>
<name>A0A2G2YK54_CAPAN</name>
<dbReference type="EMBL" id="AYRZ02000010">
    <property type="protein sequence ID" value="PHT70120.1"/>
    <property type="molecule type" value="Genomic_DNA"/>
</dbReference>
<reference evidence="2 3" key="1">
    <citation type="journal article" date="2014" name="Nat. Genet.">
        <title>Genome sequence of the hot pepper provides insights into the evolution of pungency in Capsicum species.</title>
        <authorList>
            <person name="Kim S."/>
            <person name="Park M."/>
            <person name="Yeom S.I."/>
            <person name="Kim Y.M."/>
            <person name="Lee J.M."/>
            <person name="Lee H.A."/>
            <person name="Seo E."/>
            <person name="Choi J."/>
            <person name="Cheong K."/>
            <person name="Kim K.T."/>
            <person name="Jung K."/>
            <person name="Lee G.W."/>
            <person name="Oh S.K."/>
            <person name="Bae C."/>
            <person name="Kim S.B."/>
            <person name="Lee H.Y."/>
            <person name="Kim S.Y."/>
            <person name="Kim M.S."/>
            <person name="Kang B.C."/>
            <person name="Jo Y.D."/>
            <person name="Yang H.B."/>
            <person name="Jeong H.J."/>
            <person name="Kang W.H."/>
            <person name="Kwon J.K."/>
            <person name="Shin C."/>
            <person name="Lim J.Y."/>
            <person name="Park J.H."/>
            <person name="Huh J.H."/>
            <person name="Kim J.S."/>
            <person name="Kim B.D."/>
            <person name="Cohen O."/>
            <person name="Paran I."/>
            <person name="Suh M.C."/>
            <person name="Lee S.B."/>
            <person name="Kim Y.K."/>
            <person name="Shin Y."/>
            <person name="Noh S.J."/>
            <person name="Park J."/>
            <person name="Seo Y.S."/>
            <person name="Kwon S.Y."/>
            <person name="Kim H.A."/>
            <person name="Park J.M."/>
            <person name="Kim H.J."/>
            <person name="Choi S.B."/>
            <person name="Bosland P.W."/>
            <person name="Reeves G."/>
            <person name="Jo S.H."/>
            <person name="Lee B.W."/>
            <person name="Cho H.T."/>
            <person name="Choi H.S."/>
            <person name="Lee M.S."/>
            <person name="Yu Y."/>
            <person name="Do Choi Y."/>
            <person name="Park B.S."/>
            <person name="van Deynze A."/>
            <person name="Ashrafi H."/>
            <person name="Hill T."/>
            <person name="Kim W.T."/>
            <person name="Pai H.S."/>
            <person name="Ahn H.K."/>
            <person name="Yeam I."/>
            <person name="Giovannoni J.J."/>
            <person name="Rose J.K."/>
            <person name="Sorensen I."/>
            <person name="Lee S.J."/>
            <person name="Kim R.W."/>
            <person name="Choi I.Y."/>
            <person name="Choi B.S."/>
            <person name="Lim J.S."/>
            <person name="Lee Y.H."/>
            <person name="Choi D."/>
        </authorList>
    </citation>
    <scope>NUCLEOTIDE SEQUENCE [LARGE SCALE GENOMIC DNA]</scope>
    <source>
        <strain evidence="3">cv. CM334</strain>
    </source>
</reference>
<feature type="chain" id="PRO_5013599132" evidence="1">
    <location>
        <begin position="17"/>
        <end position="135"/>
    </location>
</feature>
<proteinExistence type="predicted"/>
<protein>
    <submittedName>
        <fullName evidence="2">Uncharacterized protein</fullName>
    </submittedName>
</protein>
<organism evidence="2 3">
    <name type="scientific">Capsicum annuum</name>
    <name type="common">Capsicum pepper</name>
    <dbReference type="NCBI Taxonomy" id="4072"/>
    <lineage>
        <taxon>Eukaryota</taxon>
        <taxon>Viridiplantae</taxon>
        <taxon>Streptophyta</taxon>
        <taxon>Embryophyta</taxon>
        <taxon>Tracheophyta</taxon>
        <taxon>Spermatophyta</taxon>
        <taxon>Magnoliopsida</taxon>
        <taxon>eudicotyledons</taxon>
        <taxon>Gunneridae</taxon>
        <taxon>Pentapetalae</taxon>
        <taxon>asterids</taxon>
        <taxon>lamiids</taxon>
        <taxon>Solanales</taxon>
        <taxon>Solanaceae</taxon>
        <taxon>Solanoideae</taxon>
        <taxon>Capsiceae</taxon>
        <taxon>Capsicum</taxon>
    </lineage>
</organism>
<comment type="caution">
    <text evidence="2">The sequence shown here is derived from an EMBL/GenBank/DDBJ whole genome shotgun (WGS) entry which is preliminary data.</text>
</comment>
<accession>A0A2G2YK54</accession>
<evidence type="ECO:0000256" key="1">
    <source>
        <dbReference type="SAM" id="SignalP"/>
    </source>
</evidence>
<gene>
    <name evidence="2" type="ORF">T459_25224</name>
</gene>
<dbReference type="Proteomes" id="UP000222542">
    <property type="component" value="Unassembled WGS sequence"/>
</dbReference>
<reference evidence="2 3" key="2">
    <citation type="journal article" date="2017" name="Genome Biol.">
        <title>New reference genome sequences of hot pepper reveal the massive evolution of plant disease-resistance genes by retroduplication.</title>
        <authorList>
            <person name="Kim S."/>
            <person name="Park J."/>
            <person name="Yeom S.I."/>
            <person name="Kim Y.M."/>
            <person name="Seo E."/>
            <person name="Kim K.T."/>
            <person name="Kim M.S."/>
            <person name="Lee J.M."/>
            <person name="Cheong K."/>
            <person name="Shin H.S."/>
            <person name="Kim S.B."/>
            <person name="Han K."/>
            <person name="Lee J."/>
            <person name="Park M."/>
            <person name="Lee H.A."/>
            <person name="Lee H.Y."/>
            <person name="Lee Y."/>
            <person name="Oh S."/>
            <person name="Lee J.H."/>
            <person name="Choi E."/>
            <person name="Choi E."/>
            <person name="Lee S.E."/>
            <person name="Jeon J."/>
            <person name="Kim H."/>
            <person name="Choi G."/>
            <person name="Song H."/>
            <person name="Lee J."/>
            <person name="Lee S.C."/>
            <person name="Kwon J.K."/>
            <person name="Lee H.Y."/>
            <person name="Koo N."/>
            <person name="Hong Y."/>
            <person name="Kim R.W."/>
            <person name="Kang W.H."/>
            <person name="Huh J.H."/>
            <person name="Kang B.C."/>
            <person name="Yang T.J."/>
            <person name="Lee Y.H."/>
            <person name="Bennetzen J.L."/>
            <person name="Choi D."/>
        </authorList>
    </citation>
    <scope>NUCLEOTIDE SEQUENCE [LARGE SCALE GENOMIC DNA]</scope>
    <source>
        <strain evidence="3">cv. CM334</strain>
    </source>
</reference>
<feature type="signal peptide" evidence="1">
    <location>
        <begin position="1"/>
        <end position="16"/>
    </location>
</feature>